<evidence type="ECO:0000259" key="1">
    <source>
        <dbReference type="Pfam" id="PF07727"/>
    </source>
</evidence>
<name>A0A833Y2I9_JUGRE</name>
<accession>A0A833Y2I9</accession>
<proteinExistence type="predicted"/>
<dbReference type="EMBL" id="LIHL02000003">
    <property type="protein sequence ID" value="KAF5476189.1"/>
    <property type="molecule type" value="Genomic_DNA"/>
</dbReference>
<reference evidence="2" key="2">
    <citation type="submission" date="2020-03" db="EMBL/GenBank/DDBJ databases">
        <title>Walnut 2.0.</title>
        <authorList>
            <person name="Marrano A."/>
            <person name="Britton M."/>
            <person name="Zimin A.V."/>
            <person name="Zaini P.A."/>
            <person name="Workman R."/>
            <person name="Puiu D."/>
            <person name="Bianco L."/>
            <person name="Allen B.J."/>
            <person name="Troggio M."/>
            <person name="Leslie C.A."/>
            <person name="Timp W."/>
            <person name="Dendekar A."/>
            <person name="Salzberg S.L."/>
            <person name="Neale D.B."/>
        </authorList>
    </citation>
    <scope>NUCLEOTIDE SEQUENCE</scope>
    <source>
        <tissue evidence="2">Leaves</tissue>
    </source>
</reference>
<dbReference type="SUPFAM" id="SSF56672">
    <property type="entry name" value="DNA/RNA polymerases"/>
    <property type="match status" value="1"/>
</dbReference>
<dbReference type="Proteomes" id="UP000619265">
    <property type="component" value="Unassembled WGS sequence"/>
</dbReference>
<dbReference type="AlphaFoldDB" id="A0A833Y2I9"/>
<evidence type="ECO:0000313" key="2">
    <source>
        <dbReference type="EMBL" id="KAF5476189.1"/>
    </source>
</evidence>
<dbReference type="InterPro" id="IPR043502">
    <property type="entry name" value="DNA/RNA_pol_sf"/>
</dbReference>
<evidence type="ECO:0000313" key="3">
    <source>
        <dbReference type="Proteomes" id="UP000619265"/>
    </source>
</evidence>
<dbReference type="Gramene" id="Jr03_24920_p1">
    <property type="protein sequence ID" value="cds.Jr03_24920_p1"/>
    <property type="gene ID" value="Jr03_24920"/>
</dbReference>
<organism evidence="2 3">
    <name type="scientific">Juglans regia</name>
    <name type="common">English walnut</name>
    <dbReference type="NCBI Taxonomy" id="51240"/>
    <lineage>
        <taxon>Eukaryota</taxon>
        <taxon>Viridiplantae</taxon>
        <taxon>Streptophyta</taxon>
        <taxon>Embryophyta</taxon>
        <taxon>Tracheophyta</taxon>
        <taxon>Spermatophyta</taxon>
        <taxon>Magnoliopsida</taxon>
        <taxon>eudicotyledons</taxon>
        <taxon>Gunneridae</taxon>
        <taxon>Pentapetalae</taxon>
        <taxon>rosids</taxon>
        <taxon>fabids</taxon>
        <taxon>Fagales</taxon>
        <taxon>Juglandaceae</taxon>
        <taxon>Juglans</taxon>
    </lineage>
</organism>
<dbReference type="Pfam" id="PF07727">
    <property type="entry name" value="RVT_2"/>
    <property type="match status" value="2"/>
</dbReference>
<comment type="caution">
    <text evidence="2">The sequence shown here is derived from an EMBL/GenBank/DDBJ whole genome shotgun (WGS) entry which is preliminary data.</text>
</comment>
<sequence>MSKLTNVIVGDFSVLGLDYTDTFSPVIKATTVRVVLSFDVTHKWHLCQLDVKNMFLNGTLTDNVYMEQPPGYIDSHFPNHVCQLNKALFGLNLADTSLFVFHQKSNIIYLLLYADDIIITCNNSSILDSFTRKLNSEFATKDLGSLSYFLGLEASPTSDGLFISQLKYT</sequence>
<protein>
    <recommendedName>
        <fullName evidence="1">Reverse transcriptase Ty1/copia-type domain-containing protein</fullName>
    </recommendedName>
</protein>
<feature type="domain" description="Reverse transcriptase Ty1/copia-type" evidence="1">
    <location>
        <begin position="8"/>
        <end position="95"/>
    </location>
</feature>
<reference evidence="2" key="1">
    <citation type="submission" date="2015-10" db="EMBL/GenBank/DDBJ databases">
        <authorList>
            <person name="Martinez-Garcia P.J."/>
            <person name="Crepeau M.W."/>
            <person name="Puiu D."/>
            <person name="Gonzalez-Ibeas D."/>
            <person name="Whalen J."/>
            <person name="Stevens K."/>
            <person name="Paul R."/>
            <person name="Butterfield T."/>
            <person name="Britton M."/>
            <person name="Reagan R."/>
            <person name="Chakraborty S."/>
            <person name="Walawage S.L."/>
            <person name="Vasquez-Gross H.A."/>
            <person name="Cardeno C."/>
            <person name="Famula R."/>
            <person name="Pratt K."/>
            <person name="Kuruganti S."/>
            <person name="Aradhya M.K."/>
            <person name="Leslie C.A."/>
            <person name="Dandekar A.M."/>
            <person name="Salzberg S.L."/>
            <person name="Wegrzyn J.L."/>
            <person name="Langley C.H."/>
            <person name="Neale D.B."/>
        </authorList>
    </citation>
    <scope>NUCLEOTIDE SEQUENCE</scope>
    <source>
        <tissue evidence="2">Leaves</tissue>
    </source>
</reference>
<dbReference type="InterPro" id="IPR013103">
    <property type="entry name" value="RVT_2"/>
</dbReference>
<feature type="domain" description="Reverse transcriptase Ty1/copia-type" evidence="1">
    <location>
        <begin position="97"/>
        <end position="168"/>
    </location>
</feature>
<gene>
    <name evidence="2" type="ORF">F2P56_007924</name>
</gene>